<organism evidence="1 2">
    <name type="scientific">Coptotermes formosanus</name>
    <name type="common">Formosan subterranean termite</name>
    <dbReference type="NCBI Taxonomy" id="36987"/>
    <lineage>
        <taxon>Eukaryota</taxon>
        <taxon>Metazoa</taxon>
        <taxon>Ecdysozoa</taxon>
        <taxon>Arthropoda</taxon>
        <taxon>Hexapoda</taxon>
        <taxon>Insecta</taxon>
        <taxon>Pterygota</taxon>
        <taxon>Neoptera</taxon>
        <taxon>Polyneoptera</taxon>
        <taxon>Dictyoptera</taxon>
        <taxon>Blattodea</taxon>
        <taxon>Blattoidea</taxon>
        <taxon>Termitoidae</taxon>
        <taxon>Rhinotermitidae</taxon>
        <taxon>Coptotermes</taxon>
    </lineage>
</organism>
<keyword evidence="2" id="KW-1185">Reference proteome</keyword>
<protein>
    <submittedName>
        <fullName evidence="1">Uncharacterized protein</fullName>
    </submittedName>
</protein>
<accession>A0A6L2Q713</accession>
<name>A0A6L2Q713_COPFO</name>
<evidence type="ECO:0000313" key="2">
    <source>
        <dbReference type="Proteomes" id="UP000502823"/>
    </source>
</evidence>
<sequence>TKWLLFLVRYFRLEHFFAGTDIPSDCEILVAQQVDRQVFVLTEAYRVGPSLPL</sequence>
<dbReference type="EMBL" id="BLKM01001046">
    <property type="protein sequence ID" value="GFG39730.1"/>
    <property type="molecule type" value="Genomic_DNA"/>
</dbReference>
<gene>
    <name evidence="1" type="ORF">Cfor_04290</name>
</gene>
<reference evidence="2" key="1">
    <citation type="submission" date="2020-01" db="EMBL/GenBank/DDBJ databases">
        <title>Draft genome sequence of the Termite Coptotermes fromosanus.</title>
        <authorList>
            <person name="Itakura S."/>
            <person name="Yosikawa Y."/>
            <person name="Umezawa K."/>
        </authorList>
    </citation>
    <scope>NUCLEOTIDE SEQUENCE [LARGE SCALE GENOMIC DNA]</scope>
</reference>
<dbReference type="Proteomes" id="UP000502823">
    <property type="component" value="Unassembled WGS sequence"/>
</dbReference>
<feature type="non-terminal residue" evidence="1">
    <location>
        <position position="1"/>
    </location>
</feature>
<evidence type="ECO:0000313" key="1">
    <source>
        <dbReference type="EMBL" id="GFG39730.1"/>
    </source>
</evidence>
<dbReference type="AlphaFoldDB" id="A0A6L2Q713"/>
<dbReference type="InParanoid" id="A0A6L2Q713"/>
<comment type="caution">
    <text evidence="1">The sequence shown here is derived from an EMBL/GenBank/DDBJ whole genome shotgun (WGS) entry which is preliminary data.</text>
</comment>
<dbReference type="OrthoDB" id="6117597at2759"/>
<proteinExistence type="predicted"/>